<reference evidence="2 3" key="1">
    <citation type="submission" date="2023-11" db="EMBL/GenBank/DDBJ databases">
        <title>Halocaridina rubra genome assembly.</title>
        <authorList>
            <person name="Smith C."/>
        </authorList>
    </citation>
    <scope>NUCLEOTIDE SEQUENCE [LARGE SCALE GENOMIC DNA]</scope>
    <source>
        <strain evidence="2">EP-1</strain>
        <tissue evidence="2">Whole</tissue>
    </source>
</reference>
<evidence type="ECO:0008006" key="4">
    <source>
        <dbReference type="Google" id="ProtNLM"/>
    </source>
</evidence>
<dbReference type="InterPro" id="IPR002423">
    <property type="entry name" value="Cpn60/GroEL/TCP-1"/>
</dbReference>
<dbReference type="PANTHER" id="PTHR46715:SF1">
    <property type="entry name" value="1-PHOSPHATIDYLINOSITOL 3-PHOSPHATE 5-KINASE"/>
    <property type="match status" value="1"/>
</dbReference>
<feature type="region of interest" description="Disordered" evidence="1">
    <location>
        <begin position="340"/>
        <end position="420"/>
    </location>
</feature>
<dbReference type="GO" id="GO:0012506">
    <property type="term" value="C:vesicle membrane"/>
    <property type="evidence" value="ECO:0007669"/>
    <property type="project" value="TreeGrafter"/>
</dbReference>
<dbReference type="GO" id="GO:0090385">
    <property type="term" value="P:phagosome-lysosome fusion"/>
    <property type="evidence" value="ECO:0007669"/>
    <property type="project" value="TreeGrafter"/>
</dbReference>
<dbReference type="GO" id="GO:0052810">
    <property type="term" value="F:1-phosphatidylinositol-5-kinase activity"/>
    <property type="evidence" value="ECO:0007669"/>
    <property type="project" value="TreeGrafter"/>
</dbReference>
<dbReference type="FunFam" id="3.50.7.10:FF:000007">
    <property type="entry name" value="1-phosphatidylinositol 3-phosphate 5-kinase isoform X1"/>
    <property type="match status" value="1"/>
</dbReference>
<keyword evidence="3" id="KW-1185">Reference proteome</keyword>
<dbReference type="GO" id="GO:0005524">
    <property type="term" value="F:ATP binding"/>
    <property type="evidence" value="ECO:0007669"/>
    <property type="project" value="InterPro"/>
</dbReference>
<dbReference type="GO" id="GO:0000285">
    <property type="term" value="F:1-phosphatidylinositol-3-phosphate 5-kinase activity"/>
    <property type="evidence" value="ECO:0007669"/>
    <property type="project" value="InterPro"/>
</dbReference>
<dbReference type="InterPro" id="IPR027410">
    <property type="entry name" value="TCP-1-like_intermed_sf"/>
</dbReference>
<feature type="compositionally biased region" description="Low complexity" evidence="1">
    <location>
        <begin position="381"/>
        <end position="393"/>
    </location>
</feature>
<evidence type="ECO:0000313" key="2">
    <source>
        <dbReference type="EMBL" id="KAK7071564.1"/>
    </source>
</evidence>
<comment type="caution">
    <text evidence="2">The sequence shown here is derived from an EMBL/GenBank/DDBJ whole genome shotgun (WGS) entry which is preliminary data.</text>
</comment>
<dbReference type="Proteomes" id="UP001381693">
    <property type="component" value="Unassembled WGS sequence"/>
</dbReference>
<dbReference type="GO" id="GO:0031410">
    <property type="term" value="C:cytoplasmic vesicle"/>
    <property type="evidence" value="ECO:0007669"/>
    <property type="project" value="TreeGrafter"/>
</dbReference>
<dbReference type="Gene3D" id="3.50.7.10">
    <property type="entry name" value="GroEL"/>
    <property type="match status" value="1"/>
</dbReference>
<evidence type="ECO:0000256" key="1">
    <source>
        <dbReference type="SAM" id="MobiDB-lite"/>
    </source>
</evidence>
<dbReference type="Pfam" id="PF00118">
    <property type="entry name" value="Cpn60_TCP1"/>
    <property type="match status" value="1"/>
</dbReference>
<dbReference type="InterPro" id="IPR027409">
    <property type="entry name" value="GroEL-like_apical_dom_sf"/>
</dbReference>
<dbReference type="InterPro" id="IPR043548">
    <property type="entry name" value="PIKfyve"/>
</dbReference>
<dbReference type="CDD" id="cd03334">
    <property type="entry name" value="Fab1_TCP"/>
    <property type="match status" value="1"/>
</dbReference>
<dbReference type="SUPFAM" id="SSF54849">
    <property type="entry name" value="GroEL-intermediate domain like"/>
    <property type="match status" value="1"/>
</dbReference>
<dbReference type="PANTHER" id="PTHR46715">
    <property type="entry name" value="1-PHOSPHATIDYLINOSITOL 3-PHOSPHATE 5-KINASE"/>
    <property type="match status" value="1"/>
</dbReference>
<name>A0AAN8X267_HALRR</name>
<gene>
    <name evidence="2" type="ORF">SK128_017814</name>
</gene>
<dbReference type="SUPFAM" id="SSF52029">
    <property type="entry name" value="GroEL apical domain-like"/>
    <property type="match status" value="1"/>
</dbReference>
<dbReference type="GO" id="GO:1903426">
    <property type="term" value="P:regulation of reactive oxygen species biosynthetic process"/>
    <property type="evidence" value="ECO:0007669"/>
    <property type="project" value="TreeGrafter"/>
</dbReference>
<dbReference type="EMBL" id="JAXCGZ010014276">
    <property type="protein sequence ID" value="KAK7071564.1"/>
    <property type="molecule type" value="Genomic_DNA"/>
</dbReference>
<organism evidence="2 3">
    <name type="scientific">Halocaridina rubra</name>
    <name type="common">Hawaiian red shrimp</name>
    <dbReference type="NCBI Taxonomy" id="373956"/>
    <lineage>
        <taxon>Eukaryota</taxon>
        <taxon>Metazoa</taxon>
        <taxon>Ecdysozoa</taxon>
        <taxon>Arthropoda</taxon>
        <taxon>Crustacea</taxon>
        <taxon>Multicrustacea</taxon>
        <taxon>Malacostraca</taxon>
        <taxon>Eumalacostraca</taxon>
        <taxon>Eucarida</taxon>
        <taxon>Decapoda</taxon>
        <taxon>Pleocyemata</taxon>
        <taxon>Caridea</taxon>
        <taxon>Atyoidea</taxon>
        <taxon>Atyidae</taxon>
        <taxon>Halocaridina</taxon>
    </lineage>
</organism>
<evidence type="ECO:0000313" key="3">
    <source>
        <dbReference type="Proteomes" id="UP001381693"/>
    </source>
</evidence>
<sequence length="821" mass="92654">MTEVDYREILQAIRGHDASNSLPRPGGWQEEEDAHVNKEELLIRQRLNTMWGSHETALLYQLLDSGGLSSSWADTILPIVRTVVDIIRPDVKNDSDDMDIRQYVQFKKVPGGSRSECQILNGAVCSKNVADRSMLNRLVDPQILLVASTIDYQRGNDNKLLTLDNLLLQEADYLKNVVAKILSYKPDVILVEKSIAFLARAYLQAHGIILVMNVKPSVMERVARCTQAEIVSSIDAQLKKPTLGMCHNFYVRSYPMHGREKTKTLMFFDGCATHLGCTVILRGASNGELSRVKKIMYFMMYAVYNWKLESSFLMDEYILIPPLPSESFELEDQVFESQQDLKKKKQMDQETTTLMSFSDEPETGKNILESSKNSIDRDNESVSSSSSEQVNKSKSPKIDSQRDTVSVSGESTISTPGTLDKTKLSQTISDFSDPLHSYLNAGASPQEVPRESSLACLSLTEVAVNSTFRKALDETILSCSPYLKYNVPYLETEAGRNCILRKYFQKNLYFSVQLEKEAVLRRPRFSEVEVKDTKDENQNVRIKSPHKFIRCKLTKEASSIEVQSMLADFRARGGQMRNVCKCESLSNAVRESSLERTESHSHVVVEGLSNDVNAPSTNYSSINNSKSTYNTSLWNGAGLMRTSEGKVEALHPFNHQRLSVLFSSFTEASETPPTFCVQPWVLTMDFYARNDIPLGAFLERYCFSSSYQCPSSDCQVAGVNHIRKFVHDSGCVDVLLRRLDTVLDDTNAAAILMWSWCKLCRQVTPVVPVTLETYSLSFAKYLELRFHAGSFTHRGDPSCPHSLHHDHLQYFGYKNQVAVFE</sequence>
<accession>A0AAN8X267</accession>
<feature type="compositionally biased region" description="Polar residues" evidence="1">
    <location>
        <begin position="403"/>
        <end position="417"/>
    </location>
</feature>
<proteinExistence type="predicted"/>
<dbReference type="AlphaFoldDB" id="A0AAN8X267"/>
<dbReference type="GO" id="GO:0032438">
    <property type="term" value="P:melanosome organization"/>
    <property type="evidence" value="ECO:0007669"/>
    <property type="project" value="TreeGrafter"/>
</dbReference>
<protein>
    <recommendedName>
        <fullName evidence="4">1-phosphatidylinositol-3-phosphate 5-kinase</fullName>
    </recommendedName>
</protein>